<keyword evidence="1" id="KW-1133">Transmembrane helix</keyword>
<keyword evidence="1" id="KW-0812">Transmembrane</keyword>
<gene>
    <name evidence="3" type="ORF">GCK32_005795</name>
</gene>
<dbReference type="Proteomes" id="UP001331761">
    <property type="component" value="Unassembled WGS sequence"/>
</dbReference>
<dbReference type="PROSITE" id="PS50835">
    <property type="entry name" value="IG_LIKE"/>
    <property type="match status" value="1"/>
</dbReference>
<dbReference type="InterPro" id="IPR036179">
    <property type="entry name" value="Ig-like_dom_sf"/>
</dbReference>
<keyword evidence="4" id="KW-1185">Reference proteome</keyword>
<evidence type="ECO:0000313" key="3">
    <source>
        <dbReference type="EMBL" id="KAK5965735.1"/>
    </source>
</evidence>
<dbReference type="CDD" id="cd00096">
    <property type="entry name" value="Ig"/>
    <property type="match status" value="1"/>
</dbReference>
<feature type="transmembrane region" description="Helical" evidence="1">
    <location>
        <begin position="111"/>
        <end position="134"/>
    </location>
</feature>
<dbReference type="Gene3D" id="2.60.40.10">
    <property type="entry name" value="Immunoglobulins"/>
    <property type="match status" value="1"/>
</dbReference>
<reference evidence="3 4" key="1">
    <citation type="submission" date="2019-10" db="EMBL/GenBank/DDBJ databases">
        <title>Assembly and Annotation for the nematode Trichostrongylus colubriformis.</title>
        <authorList>
            <person name="Martin J."/>
        </authorList>
    </citation>
    <scope>NUCLEOTIDE SEQUENCE [LARGE SCALE GENOMIC DNA]</scope>
    <source>
        <strain evidence="3">G859</strain>
        <tissue evidence="3">Whole worm</tissue>
    </source>
</reference>
<dbReference type="EMBL" id="WIXE01024286">
    <property type="protein sequence ID" value="KAK5965735.1"/>
    <property type="molecule type" value="Genomic_DNA"/>
</dbReference>
<accession>A0AAN8EWG0</accession>
<dbReference type="AlphaFoldDB" id="A0AAN8EWG0"/>
<keyword evidence="1" id="KW-0472">Membrane</keyword>
<evidence type="ECO:0000256" key="1">
    <source>
        <dbReference type="SAM" id="Phobius"/>
    </source>
</evidence>
<sequence>MICGPEMVGSPYVDHTTLSIGESHRMCCLISAHPKPSIWWEHEQRNITEGVSQRRIPESGQIECCLEIRTITIADLGVYKCHAQLEDVVTSKEFQVARNQEPLVLKSPPNILFYCQFSIGLFIFAFCCATCCILRRGRPMKTGPKKDIRCHTVVHIMEDKRQSLETTATPPCCGYEYYYTPEDYCSAEFQSDDNDCLAPAYPYAEERRCLQPSPSPDEITQRRITVWRHRIAAMPAPLAQFDKETNIMGIVHTSV</sequence>
<dbReference type="Pfam" id="PF07679">
    <property type="entry name" value="I-set"/>
    <property type="match status" value="1"/>
</dbReference>
<dbReference type="SUPFAM" id="SSF48726">
    <property type="entry name" value="Immunoglobulin"/>
    <property type="match status" value="1"/>
</dbReference>
<comment type="caution">
    <text evidence="3">The sequence shown here is derived from an EMBL/GenBank/DDBJ whole genome shotgun (WGS) entry which is preliminary data.</text>
</comment>
<dbReference type="InterPro" id="IPR013098">
    <property type="entry name" value="Ig_I-set"/>
</dbReference>
<dbReference type="InterPro" id="IPR013783">
    <property type="entry name" value="Ig-like_fold"/>
</dbReference>
<proteinExistence type="predicted"/>
<name>A0AAN8EWG0_TRICO</name>
<organism evidence="3 4">
    <name type="scientific">Trichostrongylus colubriformis</name>
    <name type="common">Black scour worm</name>
    <dbReference type="NCBI Taxonomy" id="6319"/>
    <lineage>
        <taxon>Eukaryota</taxon>
        <taxon>Metazoa</taxon>
        <taxon>Ecdysozoa</taxon>
        <taxon>Nematoda</taxon>
        <taxon>Chromadorea</taxon>
        <taxon>Rhabditida</taxon>
        <taxon>Rhabditina</taxon>
        <taxon>Rhabditomorpha</taxon>
        <taxon>Strongyloidea</taxon>
        <taxon>Trichostrongylidae</taxon>
        <taxon>Trichostrongylus</taxon>
    </lineage>
</organism>
<dbReference type="InterPro" id="IPR007110">
    <property type="entry name" value="Ig-like_dom"/>
</dbReference>
<feature type="domain" description="Ig-like" evidence="2">
    <location>
        <begin position="5"/>
        <end position="97"/>
    </location>
</feature>
<protein>
    <submittedName>
        <fullName evidence="3">Ig domain-containing protein</fullName>
    </submittedName>
</protein>
<evidence type="ECO:0000313" key="4">
    <source>
        <dbReference type="Proteomes" id="UP001331761"/>
    </source>
</evidence>
<evidence type="ECO:0000259" key="2">
    <source>
        <dbReference type="PROSITE" id="PS50835"/>
    </source>
</evidence>